<dbReference type="InterPro" id="IPR004979">
    <property type="entry name" value="TF_AP2"/>
</dbReference>
<comment type="similarity">
    <text evidence="2">Belongs to the AP-2 family.</text>
</comment>
<feature type="region of interest" description="Disordered" evidence="7">
    <location>
        <begin position="170"/>
        <end position="190"/>
    </location>
</feature>
<evidence type="ECO:0000256" key="7">
    <source>
        <dbReference type="SAM" id="MobiDB-lite"/>
    </source>
</evidence>
<comment type="subcellular location">
    <subcellularLocation>
        <location evidence="1">Nucleus</location>
    </subcellularLocation>
</comment>
<keyword evidence="4" id="KW-0238">DNA-binding</keyword>
<evidence type="ECO:0000256" key="2">
    <source>
        <dbReference type="ARBA" id="ARBA00007770"/>
    </source>
</evidence>
<evidence type="ECO:0000313" key="8">
    <source>
        <dbReference type="EMBL" id="CAD7226998.1"/>
    </source>
</evidence>
<evidence type="ECO:0000256" key="6">
    <source>
        <dbReference type="ARBA" id="ARBA00023242"/>
    </source>
</evidence>
<gene>
    <name evidence="8" type="ORF">CTOB1V02_LOCUS4909</name>
</gene>
<dbReference type="OrthoDB" id="6252992at2759"/>
<organism evidence="8">
    <name type="scientific">Cyprideis torosa</name>
    <dbReference type="NCBI Taxonomy" id="163714"/>
    <lineage>
        <taxon>Eukaryota</taxon>
        <taxon>Metazoa</taxon>
        <taxon>Ecdysozoa</taxon>
        <taxon>Arthropoda</taxon>
        <taxon>Crustacea</taxon>
        <taxon>Oligostraca</taxon>
        <taxon>Ostracoda</taxon>
        <taxon>Podocopa</taxon>
        <taxon>Podocopida</taxon>
        <taxon>Cytherocopina</taxon>
        <taxon>Cytheroidea</taxon>
        <taxon>Cytherideidae</taxon>
        <taxon>Cyprideis</taxon>
    </lineage>
</organism>
<keyword evidence="5" id="KW-0804">Transcription</keyword>
<keyword evidence="6" id="KW-0539">Nucleus</keyword>
<feature type="region of interest" description="Disordered" evidence="7">
    <location>
        <begin position="132"/>
        <end position="153"/>
    </location>
</feature>
<name>A0A7R8ZP08_9CRUS</name>
<feature type="region of interest" description="Disordered" evidence="7">
    <location>
        <begin position="1"/>
        <end position="36"/>
    </location>
</feature>
<dbReference type="Pfam" id="PF03299">
    <property type="entry name" value="TF_AP-2"/>
    <property type="match status" value="2"/>
</dbReference>
<dbReference type="PANTHER" id="PTHR10812">
    <property type="entry name" value="TRANSCRIPTION FACTOR AP-2"/>
    <property type="match status" value="1"/>
</dbReference>
<dbReference type="AlphaFoldDB" id="A0A7R8ZP08"/>
<evidence type="ECO:0000256" key="4">
    <source>
        <dbReference type="ARBA" id="ARBA00023125"/>
    </source>
</evidence>
<evidence type="ECO:0000256" key="5">
    <source>
        <dbReference type="ARBA" id="ARBA00023163"/>
    </source>
</evidence>
<dbReference type="GO" id="GO:0000977">
    <property type="term" value="F:RNA polymerase II transcription regulatory region sequence-specific DNA binding"/>
    <property type="evidence" value="ECO:0007669"/>
    <property type="project" value="TreeGrafter"/>
</dbReference>
<accession>A0A7R8ZP08</accession>
<dbReference type="PRINTS" id="PR01748">
    <property type="entry name" value="AP2TNSCPFCT"/>
</dbReference>
<dbReference type="InterPro" id="IPR013854">
    <property type="entry name" value="TF_AP2_C"/>
</dbReference>
<proteinExistence type="inferred from homology"/>
<evidence type="ECO:0000256" key="1">
    <source>
        <dbReference type="ARBA" id="ARBA00004123"/>
    </source>
</evidence>
<dbReference type="GO" id="GO:0005634">
    <property type="term" value="C:nucleus"/>
    <property type="evidence" value="ECO:0007669"/>
    <property type="project" value="UniProtKB-SubCell"/>
</dbReference>
<dbReference type="GO" id="GO:0042127">
    <property type="term" value="P:regulation of cell population proliferation"/>
    <property type="evidence" value="ECO:0007669"/>
    <property type="project" value="TreeGrafter"/>
</dbReference>
<sequence length="410" mass="45059">MLLESLDAPDLHEGKMEEEEDEDIKAASPGDSDEAFSLNPNVDLSEFFTCVPGRLSLLSSTPKYCVTVGEIQRRLLPPESLNVSLLGSMLRRAKARNAGQELRGKLNTLGLRIPADSSCEKEIYEGISVPPVEEHSEAPVPSPPLFPLTSTSQPASQKMLLESLDAPDLHEGEMEEEEDEDIKAASPGDSDEAFSLNPNVDLSEFFTCVPGRLSLLSSTPKYCVTVGEIQRRLLPPESLNVSLLGSMLRRAKARNAGQELRGKLNTLGLRIPAGWRRASCPTLLTALVEAEAVMLARDFGRLCETEFPALPLAQFHHSEPEDTSTKPSERLQELLTTRKVLNRLMDTLNRDRSPLCHTSPPPLLPARVQEPMEVFSRLTHGFGTPAIVASLAAVQRYIDESAQLLHKDEP</sequence>
<protein>
    <submittedName>
        <fullName evidence="8">Uncharacterized protein</fullName>
    </submittedName>
</protein>
<dbReference type="GO" id="GO:0000981">
    <property type="term" value="F:DNA-binding transcription factor activity, RNA polymerase II-specific"/>
    <property type="evidence" value="ECO:0007669"/>
    <property type="project" value="TreeGrafter"/>
</dbReference>
<evidence type="ECO:0000256" key="3">
    <source>
        <dbReference type="ARBA" id="ARBA00023015"/>
    </source>
</evidence>
<keyword evidence="3" id="KW-0805">Transcription regulation</keyword>
<reference evidence="8" key="1">
    <citation type="submission" date="2020-11" db="EMBL/GenBank/DDBJ databases">
        <authorList>
            <person name="Tran Van P."/>
        </authorList>
    </citation>
    <scope>NUCLEOTIDE SEQUENCE</scope>
</reference>
<dbReference type="PANTHER" id="PTHR10812:SF17">
    <property type="entry name" value="TRANSCRIPTION FACTOR AP-2, ISOFORM D"/>
    <property type="match status" value="1"/>
</dbReference>
<dbReference type="EMBL" id="OB660998">
    <property type="protein sequence ID" value="CAD7226998.1"/>
    <property type="molecule type" value="Genomic_DNA"/>
</dbReference>